<comment type="caution">
    <text evidence="1">The sequence shown here is derived from an EMBL/GenBank/DDBJ whole genome shotgun (WGS) entry which is preliminary data.</text>
</comment>
<evidence type="ECO:0000313" key="2">
    <source>
        <dbReference type="Proteomes" id="UP001620626"/>
    </source>
</evidence>
<gene>
    <name evidence="1" type="ORF">niasHT_021901</name>
</gene>
<proteinExistence type="predicted"/>
<accession>A0ABD2K989</accession>
<protein>
    <submittedName>
        <fullName evidence="1">Uncharacterized protein</fullName>
    </submittedName>
</protein>
<sequence length="250" mass="27508">MTTPTLTTLTTKETTMTTTTTTTTTTTITTEEPTKPTTTATLELAQSTINEAGLNGLSAIFWACASMDMKESKEKWFEDYYVKNLSVPNVHCHAEFGEKHKDFGNTHFKRPRVPDGLLCFAGEEFIKLDFCEDDDHFCYLAKCTKDTKQWKTKLGCSPYDSCGFIADAEEKNATGSTVNCNCKFGGKDVTKSNGEFTHDDVDFPMSSSATRATTTTTGSSTMTENPLMTIFATQAPTMTMTKTEAEMSST</sequence>
<dbReference type="EMBL" id="JBICBT010000811">
    <property type="protein sequence ID" value="KAL3099334.1"/>
    <property type="molecule type" value="Genomic_DNA"/>
</dbReference>
<organism evidence="1 2">
    <name type="scientific">Heterodera trifolii</name>
    <dbReference type="NCBI Taxonomy" id="157864"/>
    <lineage>
        <taxon>Eukaryota</taxon>
        <taxon>Metazoa</taxon>
        <taxon>Ecdysozoa</taxon>
        <taxon>Nematoda</taxon>
        <taxon>Chromadorea</taxon>
        <taxon>Rhabditida</taxon>
        <taxon>Tylenchina</taxon>
        <taxon>Tylenchomorpha</taxon>
        <taxon>Tylenchoidea</taxon>
        <taxon>Heteroderidae</taxon>
        <taxon>Heteroderinae</taxon>
        <taxon>Heterodera</taxon>
    </lineage>
</organism>
<evidence type="ECO:0000313" key="1">
    <source>
        <dbReference type="EMBL" id="KAL3099334.1"/>
    </source>
</evidence>
<dbReference type="AlphaFoldDB" id="A0ABD2K989"/>
<keyword evidence="2" id="KW-1185">Reference proteome</keyword>
<name>A0ABD2K989_9BILA</name>
<dbReference type="Proteomes" id="UP001620626">
    <property type="component" value="Unassembled WGS sequence"/>
</dbReference>
<reference evidence="1 2" key="1">
    <citation type="submission" date="2024-10" db="EMBL/GenBank/DDBJ databases">
        <authorList>
            <person name="Kim D."/>
        </authorList>
    </citation>
    <scope>NUCLEOTIDE SEQUENCE [LARGE SCALE GENOMIC DNA]</scope>
    <source>
        <strain evidence="1">BH-2024</strain>
    </source>
</reference>